<evidence type="ECO:0000313" key="1">
    <source>
        <dbReference type="EMBL" id="MFI6505790.1"/>
    </source>
</evidence>
<keyword evidence="2" id="KW-1185">Reference proteome</keyword>
<sequence>MILAKVTGEPADKVISRDLTRFYRQLFTGKLIGSAAFAEMLKTVDVRDENGKVVGHYGLGINPLDTSCGRFWGHDGGVFGMETVARTSLDGRRQVAYGTNHKAYQRPGPDGELLPHPIDAELGKHVEQALCGTAD</sequence>
<proteinExistence type="predicted"/>
<comment type="caution">
    <text evidence="1">The sequence shown here is derived from an EMBL/GenBank/DDBJ whole genome shotgun (WGS) entry which is preliminary data.</text>
</comment>
<accession>A0ABW7ZD87</accession>
<gene>
    <name evidence="1" type="ORF">ACIBG2_51015</name>
</gene>
<name>A0ABW7ZD87_9ACTN</name>
<reference evidence="1 2" key="1">
    <citation type="submission" date="2024-10" db="EMBL/GenBank/DDBJ databases">
        <title>The Natural Products Discovery Center: Release of the First 8490 Sequenced Strains for Exploring Actinobacteria Biosynthetic Diversity.</title>
        <authorList>
            <person name="Kalkreuter E."/>
            <person name="Kautsar S.A."/>
            <person name="Yang D."/>
            <person name="Bader C.D."/>
            <person name="Teijaro C.N."/>
            <person name="Fluegel L."/>
            <person name="Davis C.M."/>
            <person name="Simpson J.R."/>
            <person name="Lauterbach L."/>
            <person name="Steele A.D."/>
            <person name="Gui C."/>
            <person name="Meng S."/>
            <person name="Li G."/>
            <person name="Viehrig K."/>
            <person name="Ye F."/>
            <person name="Su P."/>
            <person name="Kiefer A.F."/>
            <person name="Nichols A."/>
            <person name="Cepeda A.J."/>
            <person name="Yan W."/>
            <person name="Fan B."/>
            <person name="Jiang Y."/>
            <person name="Adhikari A."/>
            <person name="Zheng C.-J."/>
            <person name="Schuster L."/>
            <person name="Cowan T.M."/>
            <person name="Smanski M.J."/>
            <person name="Chevrette M.G."/>
            <person name="De Carvalho L.P.S."/>
            <person name="Shen B."/>
        </authorList>
    </citation>
    <scope>NUCLEOTIDE SEQUENCE [LARGE SCALE GENOMIC DNA]</scope>
    <source>
        <strain evidence="1 2">NPDC050545</strain>
    </source>
</reference>
<dbReference type="RefSeq" id="WP_397092176.1">
    <property type="nucleotide sequence ID" value="NZ_JBITGY010000023.1"/>
</dbReference>
<dbReference type="EMBL" id="JBITGY010000023">
    <property type="protein sequence ID" value="MFI6505790.1"/>
    <property type="molecule type" value="Genomic_DNA"/>
</dbReference>
<evidence type="ECO:0008006" key="3">
    <source>
        <dbReference type="Google" id="ProtNLM"/>
    </source>
</evidence>
<organism evidence="1 2">
    <name type="scientific">Nonomuraea typhae</name>
    <dbReference type="NCBI Taxonomy" id="2603600"/>
    <lineage>
        <taxon>Bacteria</taxon>
        <taxon>Bacillati</taxon>
        <taxon>Actinomycetota</taxon>
        <taxon>Actinomycetes</taxon>
        <taxon>Streptosporangiales</taxon>
        <taxon>Streptosporangiaceae</taxon>
        <taxon>Nonomuraea</taxon>
    </lineage>
</organism>
<dbReference type="SUPFAM" id="SSF56601">
    <property type="entry name" value="beta-lactamase/transpeptidase-like"/>
    <property type="match status" value="1"/>
</dbReference>
<dbReference type="Proteomes" id="UP001612741">
    <property type="component" value="Unassembled WGS sequence"/>
</dbReference>
<dbReference type="InterPro" id="IPR012338">
    <property type="entry name" value="Beta-lactam/transpept-like"/>
</dbReference>
<protein>
    <recommendedName>
        <fullName evidence="3">HK97 gp10 family phage protein</fullName>
    </recommendedName>
</protein>
<evidence type="ECO:0000313" key="2">
    <source>
        <dbReference type="Proteomes" id="UP001612741"/>
    </source>
</evidence>
<dbReference type="Gene3D" id="3.40.710.10">
    <property type="entry name" value="DD-peptidase/beta-lactamase superfamily"/>
    <property type="match status" value="1"/>
</dbReference>